<dbReference type="Gene3D" id="1.10.10.10">
    <property type="entry name" value="Winged helix-like DNA-binding domain superfamily/Winged helix DNA-binding domain"/>
    <property type="match status" value="1"/>
</dbReference>
<dbReference type="SUPFAM" id="SSF46955">
    <property type="entry name" value="Putative DNA-binding domain"/>
    <property type="match status" value="1"/>
</dbReference>
<evidence type="ECO:0000256" key="1">
    <source>
        <dbReference type="SAM" id="MobiDB-lite"/>
    </source>
</evidence>
<name>Q0F331_9PROT</name>
<sequence length="90" mass="10986">MPRHSNDRRQLMDVMWSVDDLAEYLRVSRKTILNRLWRREELPPFIKTGRTILFREEDVRRWLESKVQQVERPAPKRRGRPRMKPAMKSG</sequence>
<dbReference type="InParanoid" id="Q0F331"/>
<comment type="caution">
    <text evidence="3">The sequence shown here is derived from an EMBL/GenBank/DDBJ whole genome shotgun (WGS) entry which is preliminary data.</text>
</comment>
<protein>
    <recommendedName>
        <fullName evidence="2">Helix-turn-helix domain-containing protein</fullName>
    </recommendedName>
</protein>
<proteinExistence type="predicted"/>
<dbReference type="InterPro" id="IPR010093">
    <property type="entry name" value="SinI_DNA-bd"/>
</dbReference>
<reference evidence="3 4" key="1">
    <citation type="submission" date="2006-09" db="EMBL/GenBank/DDBJ databases">
        <authorList>
            <person name="Emerson D."/>
            <person name="Ferriera S."/>
            <person name="Johnson J."/>
            <person name="Kravitz S."/>
            <person name="Halpern A."/>
            <person name="Remington K."/>
            <person name="Beeson K."/>
            <person name="Tran B."/>
            <person name="Rogers Y.-H."/>
            <person name="Friedman R."/>
            <person name="Venter J.C."/>
        </authorList>
    </citation>
    <scope>NUCLEOTIDE SEQUENCE [LARGE SCALE GENOMIC DNA]</scope>
    <source>
        <strain evidence="3 4">PV-1</strain>
    </source>
</reference>
<feature type="region of interest" description="Disordered" evidence="1">
    <location>
        <begin position="68"/>
        <end position="90"/>
    </location>
</feature>
<dbReference type="Proteomes" id="UP000005297">
    <property type="component" value="Unassembled WGS sequence"/>
</dbReference>
<dbReference type="Pfam" id="PF12728">
    <property type="entry name" value="HTH_17"/>
    <property type="match status" value="1"/>
</dbReference>
<dbReference type="InterPro" id="IPR009061">
    <property type="entry name" value="DNA-bd_dom_put_sf"/>
</dbReference>
<dbReference type="STRING" id="314344.AL013_05030"/>
<feature type="domain" description="Helix-turn-helix" evidence="2">
    <location>
        <begin position="17"/>
        <end position="66"/>
    </location>
</feature>
<dbReference type="GO" id="GO:0003677">
    <property type="term" value="F:DNA binding"/>
    <property type="evidence" value="ECO:0007669"/>
    <property type="project" value="InterPro"/>
</dbReference>
<dbReference type="AlphaFoldDB" id="Q0F331"/>
<keyword evidence="4" id="KW-1185">Reference proteome</keyword>
<feature type="compositionally biased region" description="Basic residues" evidence="1">
    <location>
        <begin position="75"/>
        <end position="90"/>
    </location>
</feature>
<gene>
    <name evidence="3" type="ORF">SPV1_04798</name>
</gene>
<dbReference type="EMBL" id="AATS01000001">
    <property type="protein sequence ID" value="EAU56110.1"/>
    <property type="molecule type" value="Genomic_DNA"/>
</dbReference>
<dbReference type="OrthoDB" id="9805928at2"/>
<evidence type="ECO:0000259" key="2">
    <source>
        <dbReference type="Pfam" id="PF12728"/>
    </source>
</evidence>
<dbReference type="InterPro" id="IPR036388">
    <property type="entry name" value="WH-like_DNA-bd_sf"/>
</dbReference>
<dbReference type="InterPro" id="IPR041657">
    <property type="entry name" value="HTH_17"/>
</dbReference>
<dbReference type="NCBIfam" id="TIGR01764">
    <property type="entry name" value="excise"/>
    <property type="match status" value="1"/>
</dbReference>
<evidence type="ECO:0000313" key="4">
    <source>
        <dbReference type="Proteomes" id="UP000005297"/>
    </source>
</evidence>
<evidence type="ECO:0000313" key="3">
    <source>
        <dbReference type="EMBL" id="EAU56110.1"/>
    </source>
</evidence>
<dbReference type="HOGENOM" id="CLU_2437334_0_0_0"/>
<organism evidence="3 4">
    <name type="scientific">Mariprofundus ferrooxydans PV-1</name>
    <dbReference type="NCBI Taxonomy" id="314345"/>
    <lineage>
        <taxon>Bacteria</taxon>
        <taxon>Pseudomonadati</taxon>
        <taxon>Pseudomonadota</taxon>
        <taxon>Candidatius Mariprofundia</taxon>
        <taxon>Mariprofundales</taxon>
        <taxon>Mariprofundaceae</taxon>
        <taxon>Mariprofundus</taxon>
    </lineage>
</organism>
<accession>Q0F331</accession>